<keyword evidence="6 8" id="KW-0067">ATP-binding</keyword>
<evidence type="ECO:0000256" key="7">
    <source>
        <dbReference type="ARBA" id="ARBA00023277"/>
    </source>
</evidence>
<evidence type="ECO:0000313" key="13">
    <source>
        <dbReference type="EMBL" id="ABS78403.1"/>
    </source>
</evidence>
<dbReference type="KEGG" id="cbd:CBUD_1732"/>
<evidence type="ECO:0000256" key="4">
    <source>
        <dbReference type="ARBA" id="ARBA00022741"/>
    </source>
</evidence>
<reference evidence="13 14" key="1">
    <citation type="journal article" date="2009" name="Infect. Immun.">
        <title>Comparative genomics reveal extensive transposon-mediated genomic plasticity and diversity among potential effector proteins within the genus Coxiella.</title>
        <authorList>
            <person name="Beare P.A."/>
            <person name="Unsworth N."/>
            <person name="Andoh M."/>
            <person name="Voth D.E."/>
            <person name="Omsland A."/>
            <person name="Gilk S.D."/>
            <person name="Williams K.P."/>
            <person name="Sobral B.W."/>
            <person name="Kupko J.J.III."/>
            <person name="Porcella S.F."/>
            <person name="Samuel J.E."/>
            <person name="Heinzen R.A."/>
        </authorList>
    </citation>
    <scope>NUCLEOTIDE SEQUENCE [LARGE SCALE GENOMIC DNA]</scope>
    <source>
        <strain evidence="13 14">Dugway 5J108-111</strain>
    </source>
</reference>
<keyword evidence="2 8" id="KW-0859">Xylose metabolism</keyword>
<dbReference type="InterPro" id="IPR018485">
    <property type="entry name" value="FGGY_C"/>
</dbReference>
<comment type="catalytic activity">
    <reaction evidence="8 10">
        <text>D-xylulose + ATP = D-xylulose 5-phosphate + ADP + H(+)</text>
        <dbReference type="Rhea" id="RHEA:10964"/>
        <dbReference type="ChEBI" id="CHEBI:15378"/>
        <dbReference type="ChEBI" id="CHEBI:17140"/>
        <dbReference type="ChEBI" id="CHEBI:30616"/>
        <dbReference type="ChEBI" id="CHEBI:57737"/>
        <dbReference type="ChEBI" id="CHEBI:456216"/>
        <dbReference type="EC" id="2.7.1.17"/>
    </reaction>
</comment>
<dbReference type="InterPro" id="IPR043129">
    <property type="entry name" value="ATPase_NBD"/>
</dbReference>
<comment type="similarity">
    <text evidence="1 8 9">Belongs to the FGGY kinase family.</text>
</comment>
<dbReference type="PROSITE" id="PS00933">
    <property type="entry name" value="FGGY_KINASES_1"/>
    <property type="match status" value="1"/>
</dbReference>
<dbReference type="InterPro" id="IPR018483">
    <property type="entry name" value="Carb_kinase_FGGY_CS"/>
</dbReference>
<dbReference type="HAMAP" id="MF_02220">
    <property type="entry name" value="XylB"/>
    <property type="match status" value="1"/>
</dbReference>
<dbReference type="InterPro" id="IPR000577">
    <property type="entry name" value="Carb_kinase_FGGY"/>
</dbReference>
<evidence type="ECO:0000256" key="5">
    <source>
        <dbReference type="ARBA" id="ARBA00022777"/>
    </source>
</evidence>
<evidence type="ECO:0000256" key="2">
    <source>
        <dbReference type="ARBA" id="ARBA00022629"/>
    </source>
</evidence>
<evidence type="ECO:0000256" key="3">
    <source>
        <dbReference type="ARBA" id="ARBA00022679"/>
    </source>
</evidence>
<dbReference type="PIRSF" id="PIRSF000538">
    <property type="entry name" value="GlpK"/>
    <property type="match status" value="1"/>
</dbReference>
<comment type="function">
    <text evidence="8">Catalyzes the phosphorylation of D-xylulose to D-xylulose 5-phosphate.</text>
</comment>
<evidence type="ECO:0000256" key="1">
    <source>
        <dbReference type="ARBA" id="ARBA00009156"/>
    </source>
</evidence>
<evidence type="ECO:0000259" key="11">
    <source>
        <dbReference type="Pfam" id="PF00370"/>
    </source>
</evidence>
<dbReference type="GO" id="GO:0004856">
    <property type="term" value="F:D-xylulokinase activity"/>
    <property type="evidence" value="ECO:0007669"/>
    <property type="project" value="UniProtKB-UniRule"/>
</dbReference>
<keyword evidence="4 8" id="KW-0547">Nucleotide-binding</keyword>
<evidence type="ECO:0000313" key="14">
    <source>
        <dbReference type="Proteomes" id="UP000008555"/>
    </source>
</evidence>
<evidence type="ECO:0000256" key="8">
    <source>
        <dbReference type="HAMAP-Rule" id="MF_02220"/>
    </source>
</evidence>
<accession>A9KGM0</accession>
<dbReference type="Pfam" id="PF02782">
    <property type="entry name" value="FGGY_C"/>
    <property type="match status" value="1"/>
</dbReference>
<feature type="binding site" evidence="8">
    <location>
        <begin position="79"/>
        <end position="80"/>
    </location>
    <ligand>
        <name>substrate</name>
    </ligand>
</feature>
<dbReference type="InterPro" id="IPR018484">
    <property type="entry name" value="FGGY_N"/>
</dbReference>
<evidence type="ECO:0000256" key="10">
    <source>
        <dbReference type="RuleBase" id="RU364073"/>
    </source>
</evidence>
<dbReference type="CDD" id="cd07808">
    <property type="entry name" value="ASKHA_NBD_FGGY_EcXK-like"/>
    <property type="match status" value="1"/>
</dbReference>
<evidence type="ECO:0000256" key="9">
    <source>
        <dbReference type="RuleBase" id="RU003733"/>
    </source>
</evidence>
<dbReference type="EMBL" id="CP000733">
    <property type="protein sequence ID" value="ABS78403.1"/>
    <property type="molecule type" value="Genomic_DNA"/>
</dbReference>
<dbReference type="HOGENOM" id="CLU_009281_3_0_6"/>
<dbReference type="GO" id="GO:0005998">
    <property type="term" value="P:xylulose catabolic process"/>
    <property type="evidence" value="ECO:0007669"/>
    <property type="project" value="UniProtKB-UniRule"/>
</dbReference>
<sequence>MYLGIDLGTSGVKVILMDDQQTIITSSTARLTISRPQSLWSEQNPNDWWGATQNAIRKIKYTHANELKKVRSLAFSGQMHGATLLDKNDNPLRPAILWNDGRAMAQCHTLLQRAPRALEITGNLIMPGFTAPKVLWVQENEPALFQKIKKILLPKDYLRLLISGDYATDFSDASGTSWLDVGKRQWSNALLTATGLTPEFMPALYEGSAITGAILPAVADVFGIPKNAAVVAGGGDNAASAISVNVTEPGKAFLSLGTSGVYFVASECFKPNPLSAVHTYCHCLPNLWHQMTVHLSAASCLGWLRRLLNLDIDRLNALIRQAKRDETNPNIPIFLPYLSGERTPHNDPYARGVFFGMTHETKIHHLVQAVLEGVAFAFAEGHAAMHATNVKIEDISVIGGGARNIYWGEILSAALNKPLIYRESANVGGAYGAARLAWLAINGGDPRTALRPLAIKKTIEPDQNRVERYVEKQTLFTELYQQLKKTFANAYKQK</sequence>
<feature type="domain" description="Carbohydrate kinase FGGY C-terminal" evidence="12">
    <location>
        <begin position="253"/>
        <end position="440"/>
    </location>
</feature>
<evidence type="ECO:0000256" key="6">
    <source>
        <dbReference type="ARBA" id="ARBA00022840"/>
    </source>
</evidence>
<dbReference type="GO" id="GO:0005524">
    <property type="term" value="F:ATP binding"/>
    <property type="evidence" value="ECO:0007669"/>
    <property type="project" value="UniProtKB-UniRule"/>
</dbReference>
<keyword evidence="7 8" id="KW-0119">Carbohydrate metabolism</keyword>
<protein>
    <recommendedName>
        <fullName evidence="8 10">Xylulose kinase</fullName>
        <shortName evidence="8 10">Xylulokinase</shortName>
        <ecNumber evidence="8 10">2.7.1.17</ecNumber>
    </recommendedName>
</protein>
<dbReference type="InterPro" id="IPR050406">
    <property type="entry name" value="FGGY_Carb_Kinase"/>
</dbReference>
<keyword evidence="5 8" id="KW-0418">Kinase</keyword>
<keyword evidence="3 8" id="KW-0808">Transferase</keyword>
<feature type="domain" description="Carbohydrate kinase FGGY N-terminal" evidence="11">
    <location>
        <begin position="1"/>
        <end position="242"/>
    </location>
</feature>
<dbReference type="NCBIfam" id="TIGR01312">
    <property type="entry name" value="XylB"/>
    <property type="match status" value="1"/>
</dbReference>
<dbReference type="SUPFAM" id="SSF53067">
    <property type="entry name" value="Actin-like ATPase domain"/>
    <property type="match status" value="2"/>
</dbReference>
<dbReference type="InterPro" id="IPR006000">
    <property type="entry name" value="Xylulokinase"/>
</dbReference>
<gene>
    <name evidence="8 10 13" type="primary">xylB</name>
    <name evidence="13" type="ordered locus">CBUD_1732</name>
</gene>
<proteinExistence type="inferred from homology"/>
<feature type="active site" description="Proton acceptor" evidence="8">
    <location>
        <position position="236"/>
    </location>
</feature>
<dbReference type="AlphaFoldDB" id="A9KGM0"/>
<dbReference type="GO" id="GO:0042732">
    <property type="term" value="P:D-xylose metabolic process"/>
    <property type="evidence" value="ECO:0007669"/>
    <property type="project" value="UniProtKB-KW"/>
</dbReference>
<dbReference type="Gene3D" id="3.30.420.40">
    <property type="match status" value="2"/>
</dbReference>
<evidence type="ECO:0000259" key="12">
    <source>
        <dbReference type="Pfam" id="PF02782"/>
    </source>
</evidence>
<dbReference type="PANTHER" id="PTHR43095">
    <property type="entry name" value="SUGAR KINASE"/>
    <property type="match status" value="1"/>
</dbReference>
<name>A9KGM0_COXBN</name>
<feature type="site" description="Important for activity" evidence="8">
    <location>
        <position position="6"/>
    </location>
</feature>
<dbReference type="EC" id="2.7.1.17" evidence="8 10"/>
<dbReference type="Proteomes" id="UP000008555">
    <property type="component" value="Chromosome"/>
</dbReference>
<dbReference type="RefSeq" id="WP_011997244.1">
    <property type="nucleotide sequence ID" value="NC_009727.1"/>
</dbReference>
<dbReference type="PANTHER" id="PTHR43095:SF6">
    <property type="entry name" value="XYLULOSE KINASE"/>
    <property type="match status" value="1"/>
</dbReference>
<dbReference type="Pfam" id="PF00370">
    <property type="entry name" value="FGGY_N"/>
    <property type="match status" value="1"/>
</dbReference>
<dbReference type="PROSITE" id="PS00445">
    <property type="entry name" value="FGGY_KINASES_2"/>
    <property type="match status" value="1"/>
</dbReference>
<organism evidence="13 14">
    <name type="scientific">Coxiella burnetii (strain Dugway 5J108-111)</name>
    <dbReference type="NCBI Taxonomy" id="434922"/>
    <lineage>
        <taxon>Bacteria</taxon>
        <taxon>Pseudomonadati</taxon>
        <taxon>Pseudomonadota</taxon>
        <taxon>Gammaproteobacteria</taxon>
        <taxon>Legionellales</taxon>
        <taxon>Coxiellaceae</taxon>
        <taxon>Coxiella</taxon>
    </lineage>
</organism>